<dbReference type="PANTHER" id="PTHR43428">
    <property type="entry name" value="ARSENATE REDUCTASE"/>
    <property type="match status" value="1"/>
</dbReference>
<feature type="domain" description="Phosphotyrosine protein phosphatase I" evidence="2">
    <location>
        <begin position="4"/>
        <end position="129"/>
    </location>
</feature>
<dbReference type="InterPro" id="IPR023485">
    <property type="entry name" value="Ptyr_pPase"/>
</dbReference>
<keyword evidence="1" id="KW-0059">Arsenical resistance</keyword>
<name>A0A7M2RLE3_9FIRM</name>
<dbReference type="RefSeq" id="WP_117541308.1">
    <property type="nucleotide sequence ID" value="NZ_CP063304.1"/>
</dbReference>
<evidence type="ECO:0000313" key="3">
    <source>
        <dbReference type="EMBL" id="QOV21099.1"/>
    </source>
</evidence>
<proteinExistence type="predicted"/>
<dbReference type="PANTHER" id="PTHR43428:SF1">
    <property type="entry name" value="ARSENATE REDUCTASE"/>
    <property type="match status" value="1"/>
</dbReference>
<dbReference type="GO" id="GO:0046685">
    <property type="term" value="P:response to arsenic-containing substance"/>
    <property type="evidence" value="ECO:0007669"/>
    <property type="project" value="UniProtKB-KW"/>
</dbReference>
<evidence type="ECO:0000259" key="2">
    <source>
        <dbReference type="SMART" id="SM00226"/>
    </source>
</evidence>
<evidence type="ECO:0000313" key="4">
    <source>
        <dbReference type="Proteomes" id="UP000593601"/>
    </source>
</evidence>
<evidence type="ECO:0000256" key="1">
    <source>
        <dbReference type="ARBA" id="ARBA00022849"/>
    </source>
</evidence>
<dbReference type="InterPro" id="IPR036196">
    <property type="entry name" value="Ptyr_pPase_sf"/>
</dbReference>
<dbReference type="SUPFAM" id="SSF52788">
    <property type="entry name" value="Phosphotyrosine protein phosphatases I"/>
    <property type="match status" value="1"/>
</dbReference>
<dbReference type="Gene3D" id="3.40.50.2300">
    <property type="match status" value="1"/>
</dbReference>
<dbReference type="Pfam" id="PF01451">
    <property type="entry name" value="LMWPc"/>
    <property type="match status" value="1"/>
</dbReference>
<keyword evidence="4" id="KW-1185">Reference proteome</keyword>
<reference evidence="3 4" key="1">
    <citation type="submission" date="2020-10" db="EMBL/GenBank/DDBJ databases">
        <title>Blautia liquoris sp.nov., isolated from the mud in a fermentation cellar used for the production of Chinese strong-flavoured liquor.</title>
        <authorList>
            <person name="Lu L."/>
        </authorList>
    </citation>
    <scope>NUCLEOTIDE SEQUENCE [LARGE SCALE GENOMIC DNA]</scope>
    <source>
        <strain evidence="3 4">LZLJ-3</strain>
    </source>
</reference>
<gene>
    <name evidence="3" type="ORF">INP51_15300</name>
</gene>
<dbReference type="SMART" id="SM00226">
    <property type="entry name" value="LMWPc"/>
    <property type="match status" value="1"/>
</dbReference>
<dbReference type="Proteomes" id="UP000593601">
    <property type="component" value="Chromosome"/>
</dbReference>
<dbReference type="CDD" id="cd16345">
    <property type="entry name" value="LMWP_ArsC"/>
    <property type="match status" value="1"/>
</dbReference>
<dbReference type="EMBL" id="CP063304">
    <property type="protein sequence ID" value="QOV21099.1"/>
    <property type="molecule type" value="Genomic_DNA"/>
</dbReference>
<accession>A0A7M2RLE3</accession>
<dbReference type="KEGG" id="bliq:INP51_15300"/>
<sequence>MGMKKVAFICVHNSCRSQVAEALGKHFASDVFESYSAGTETKPQINQDAVRIMKEMYGIDMEKEQYSKLISDIPEPDIAISMGCNVGCPFIGRPFDDNWGLDDPTGKSDEDFIKVINQIELKIKNMIDRMK</sequence>
<organism evidence="3 4">
    <name type="scientific">Blautia liquoris</name>
    <dbReference type="NCBI Taxonomy" id="2779518"/>
    <lineage>
        <taxon>Bacteria</taxon>
        <taxon>Bacillati</taxon>
        <taxon>Bacillota</taxon>
        <taxon>Clostridia</taxon>
        <taxon>Lachnospirales</taxon>
        <taxon>Lachnospiraceae</taxon>
        <taxon>Blautia</taxon>
    </lineage>
</organism>
<protein>
    <submittedName>
        <fullName evidence="3">Arsenate reductase ArsC</fullName>
    </submittedName>
</protein>
<dbReference type="AlphaFoldDB" id="A0A7M2RLE3"/>